<dbReference type="RefSeq" id="WP_077742365.1">
    <property type="nucleotide sequence ID" value="NZ_AP022579.1"/>
</dbReference>
<dbReference type="InterPro" id="IPR003807">
    <property type="entry name" value="DUF202"/>
</dbReference>
<evidence type="ECO:0000259" key="6">
    <source>
        <dbReference type="Pfam" id="PF02656"/>
    </source>
</evidence>
<keyword evidence="9" id="KW-1185">Reference proteome</keyword>
<evidence type="ECO:0000313" key="8">
    <source>
        <dbReference type="EMBL" id="UNB98862.1"/>
    </source>
</evidence>
<dbReference type="GO" id="GO:0012505">
    <property type="term" value="C:endomembrane system"/>
    <property type="evidence" value="ECO:0007669"/>
    <property type="project" value="UniProtKB-SubCell"/>
</dbReference>
<reference evidence="7" key="2">
    <citation type="submission" date="2020-02" db="EMBL/GenBank/DDBJ databases">
        <authorList>
            <person name="Matsumoto Y."/>
            <person name="Motooka D."/>
            <person name="Nakamura S."/>
        </authorList>
    </citation>
    <scope>NUCLEOTIDE SEQUENCE</scope>
    <source>
        <strain evidence="7">JCM 15653</strain>
    </source>
</reference>
<feature type="domain" description="DUF202" evidence="6">
    <location>
        <begin position="9"/>
        <end position="71"/>
    </location>
</feature>
<reference evidence="8 10" key="3">
    <citation type="journal article" date="2022" name="BMC Genomics">
        <title>Comparative genome analysis of mycobacteria focusing on tRNA and non-coding RNA.</title>
        <authorList>
            <person name="Behra P.R.K."/>
            <person name="Pettersson B.M.F."/>
            <person name="Ramesh M."/>
            <person name="Das S."/>
            <person name="Dasgupta S."/>
            <person name="Kirsebom L.A."/>
        </authorList>
    </citation>
    <scope>NUCLEOTIDE SEQUENCE [LARGE SCALE GENOMIC DNA]</scope>
    <source>
        <strain evidence="8 10">DSM 44677</strain>
    </source>
</reference>
<proteinExistence type="predicted"/>
<dbReference type="EMBL" id="CP060016">
    <property type="protein sequence ID" value="UNB98862.1"/>
    <property type="molecule type" value="Genomic_DNA"/>
</dbReference>
<evidence type="ECO:0000256" key="1">
    <source>
        <dbReference type="ARBA" id="ARBA00004127"/>
    </source>
</evidence>
<evidence type="ECO:0000313" key="9">
    <source>
        <dbReference type="Proteomes" id="UP000466683"/>
    </source>
</evidence>
<evidence type="ECO:0000256" key="4">
    <source>
        <dbReference type="ARBA" id="ARBA00023136"/>
    </source>
</evidence>
<reference evidence="7 9" key="1">
    <citation type="journal article" date="2019" name="Emerg. Microbes Infect.">
        <title>Comprehensive subspecies identification of 175 nontuberculous mycobacteria species based on 7547 genomic profiles.</title>
        <authorList>
            <person name="Matsumoto Y."/>
            <person name="Kinjo T."/>
            <person name="Motooka D."/>
            <person name="Nabeya D."/>
            <person name="Jung N."/>
            <person name="Uechi K."/>
            <person name="Horii T."/>
            <person name="Iida T."/>
            <person name="Fujita J."/>
            <person name="Nakamura S."/>
        </authorList>
    </citation>
    <scope>NUCLEOTIDE SEQUENCE [LARGE SCALE GENOMIC DNA]</scope>
    <source>
        <strain evidence="7 9">JCM 15653</strain>
    </source>
</reference>
<dbReference type="EMBL" id="AP022579">
    <property type="protein sequence ID" value="BBX88432.1"/>
    <property type="molecule type" value="Genomic_DNA"/>
</dbReference>
<keyword evidence="3 5" id="KW-1133">Transmembrane helix</keyword>
<feature type="transmembrane region" description="Helical" evidence="5">
    <location>
        <begin position="20"/>
        <end position="37"/>
    </location>
</feature>
<dbReference type="Proteomes" id="UP001162885">
    <property type="component" value="Chromosome"/>
</dbReference>
<accession>A0AAX2ZTU7</accession>
<dbReference type="Pfam" id="PF02656">
    <property type="entry name" value="DUF202"/>
    <property type="match status" value="1"/>
</dbReference>
<feature type="transmembrane region" description="Helical" evidence="5">
    <location>
        <begin position="87"/>
        <end position="108"/>
    </location>
</feature>
<keyword evidence="4 5" id="KW-0472">Membrane</keyword>
<feature type="transmembrane region" description="Helical" evidence="5">
    <location>
        <begin position="49"/>
        <end position="66"/>
    </location>
</feature>
<organism evidence="8 10">
    <name type="scientific">Mycolicibacterium boenickei</name>
    <dbReference type="NCBI Taxonomy" id="146017"/>
    <lineage>
        <taxon>Bacteria</taxon>
        <taxon>Bacillati</taxon>
        <taxon>Actinomycetota</taxon>
        <taxon>Actinomycetes</taxon>
        <taxon>Mycobacteriales</taxon>
        <taxon>Mycobacteriaceae</taxon>
        <taxon>Mycolicibacterium</taxon>
    </lineage>
</organism>
<gene>
    <name evidence="8" type="ORF">H5U98_25720</name>
    <name evidence="7" type="ORF">MBOE_00810</name>
</gene>
<evidence type="ECO:0000313" key="10">
    <source>
        <dbReference type="Proteomes" id="UP001162885"/>
    </source>
</evidence>
<evidence type="ECO:0000313" key="7">
    <source>
        <dbReference type="EMBL" id="BBX88432.1"/>
    </source>
</evidence>
<protein>
    <submittedName>
        <fullName evidence="8">DUF202 domain-containing protein</fullName>
    </submittedName>
</protein>
<evidence type="ECO:0000256" key="5">
    <source>
        <dbReference type="SAM" id="Phobius"/>
    </source>
</evidence>
<sequence length="110" mass="11513">MTRQALEQDRGLQAERTALAWTRTALAIAAAGVLVLVRDGHLLGNPVRLAVVGAAATLAAAVYTLGAHRRRQLLARPRHCAASGRRYVPVVGAAVIIEGALVVTYLAVPA</sequence>
<dbReference type="AlphaFoldDB" id="A0AAX2ZTU7"/>
<comment type="subcellular location">
    <subcellularLocation>
        <location evidence="1">Endomembrane system</location>
        <topology evidence="1">Multi-pass membrane protein</topology>
    </subcellularLocation>
</comment>
<evidence type="ECO:0000256" key="3">
    <source>
        <dbReference type="ARBA" id="ARBA00022989"/>
    </source>
</evidence>
<evidence type="ECO:0000256" key="2">
    <source>
        <dbReference type="ARBA" id="ARBA00022692"/>
    </source>
</evidence>
<keyword evidence="2 5" id="KW-0812">Transmembrane</keyword>
<dbReference type="Proteomes" id="UP000466683">
    <property type="component" value="Chromosome"/>
</dbReference>
<name>A0AAX2ZTU7_9MYCO</name>